<sequence>MDLVNRKYLIHFSSQALGPTSSSSIFHPPHMHHSSTSFPIIAIAIIGILATIFLLVSYYIFVIKCCLNWHRIDLLRRFSPSRRRQDPTTIHSPGIEPRGLDEAVIRLIPVIQFKAEEGNKDSAGSESFCECAVCLNEFQQDEKLRIIPNCSHVFHIDCIDVWLQNNANCPLCRTSISLTSRFHFDQMLTQGPFSSQDQNPTRENLIGGDEDFVVIELSNNNAMESPLPLPRPCPISPSPRKMLDKKGRKKLHKVTSMGDECIDIRATKDEQFSVQPIRRSFSMDSSGDRHFYLAVQEALQQQKRQVNEVNNTIEGSSGGSGRVKKSFFSFGYGSRSRSSSVQPVYLDS</sequence>
<dbReference type="GO" id="GO:0016567">
    <property type="term" value="P:protein ubiquitination"/>
    <property type="evidence" value="ECO:0007669"/>
    <property type="project" value="InterPro"/>
</dbReference>
<evidence type="ECO:0000256" key="3">
    <source>
        <dbReference type="ARBA" id="ARBA00004906"/>
    </source>
</evidence>
<dbReference type="InterPro" id="IPR013083">
    <property type="entry name" value="Znf_RING/FYVE/PHD"/>
</dbReference>
<evidence type="ECO:0000256" key="6">
    <source>
        <dbReference type="ARBA" id="ARBA00022692"/>
    </source>
</evidence>
<dbReference type="OrthoDB" id="8062037at2759"/>
<evidence type="ECO:0000259" key="17">
    <source>
        <dbReference type="PROSITE" id="PS50089"/>
    </source>
</evidence>
<dbReference type="Proteomes" id="UP000265566">
    <property type="component" value="Chromosome 1"/>
</dbReference>
<dbReference type="EnsemblPlants" id="KEH42723">
    <property type="protein sequence ID" value="KEH42723"/>
    <property type="gene ID" value="MTR_1g074190"/>
</dbReference>
<evidence type="ECO:0000256" key="5">
    <source>
        <dbReference type="ARBA" id="ARBA00022679"/>
    </source>
</evidence>
<evidence type="ECO:0000256" key="9">
    <source>
        <dbReference type="ARBA" id="ARBA00022786"/>
    </source>
</evidence>
<evidence type="ECO:0000256" key="2">
    <source>
        <dbReference type="ARBA" id="ARBA00004167"/>
    </source>
</evidence>
<keyword evidence="10" id="KW-0862">Zinc</keyword>
<dbReference type="EMBL" id="CM001217">
    <property type="protein sequence ID" value="KEH42723.1"/>
    <property type="molecule type" value="Genomic_DNA"/>
</dbReference>
<reference evidence="22" key="4">
    <citation type="journal article" date="2018" name="Nat. Plants">
        <title>Whole-genome landscape of Medicago truncatula symbiotic genes.</title>
        <authorList>
            <person name="Pecrix Y."/>
            <person name="Staton S.E."/>
            <person name="Sallet E."/>
            <person name="Lelandais-Briere C."/>
            <person name="Moreau S."/>
            <person name="Carrere S."/>
            <person name="Blein T."/>
            <person name="Jardinaud M.F."/>
            <person name="Latrasse D."/>
            <person name="Zouine M."/>
            <person name="Zahm M."/>
            <person name="Kreplak J."/>
            <person name="Mayjonade B."/>
            <person name="Satge C."/>
            <person name="Perez M."/>
            <person name="Cauet S."/>
            <person name="Marande W."/>
            <person name="Chantry-Darmon C."/>
            <person name="Lopez-Roques C."/>
            <person name="Bouchez O."/>
            <person name="Berard A."/>
            <person name="Debelle F."/>
            <person name="Munos S."/>
            <person name="Bendahmane A."/>
            <person name="Berges H."/>
            <person name="Niebel A."/>
            <person name="Buitink J."/>
            <person name="Frugier F."/>
            <person name="Benhamed M."/>
            <person name="Crespi M."/>
            <person name="Gouzy J."/>
            <person name="Gamas P."/>
        </authorList>
    </citation>
    <scope>NUCLEOTIDE SEQUENCE [LARGE SCALE GENOMIC DNA]</scope>
    <source>
        <strain evidence="22">cv. Jemalong A17</strain>
    </source>
</reference>
<keyword evidence="9" id="KW-0833">Ubl conjugation pathway</keyword>
<comment type="catalytic activity">
    <reaction evidence="1">
        <text>S-ubiquitinyl-[E2 ubiquitin-conjugating enzyme]-L-cysteine + [acceptor protein]-L-lysine = [E2 ubiquitin-conjugating enzyme]-L-cysteine + N(6)-ubiquitinyl-[acceptor protein]-L-lysine.</text>
        <dbReference type="EC" id="2.3.2.27"/>
    </reaction>
</comment>
<dbReference type="HOGENOM" id="CLU_040108_1_0_1"/>
<evidence type="ECO:0000313" key="21">
    <source>
        <dbReference type="Proteomes" id="UP000002051"/>
    </source>
</evidence>
<dbReference type="PANTHER" id="PTHR46913:SF1">
    <property type="entry name" value="RING-H2 FINGER PROTEIN ATL16"/>
    <property type="match status" value="1"/>
</dbReference>
<keyword evidence="11 16" id="KW-1133">Transmembrane helix</keyword>
<dbReference type="AlphaFoldDB" id="A0A072VMQ3"/>
<dbReference type="InterPro" id="IPR044600">
    <property type="entry name" value="ATL1/ATL16-like"/>
</dbReference>
<comment type="subcellular location">
    <subcellularLocation>
        <location evidence="2">Membrane</location>
        <topology evidence="2">Single-pass membrane protein</topology>
    </subcellularLocation>
</comment>
<evidence type="ECO:0000256" key="13">
    <source>
        <dbReference type="ARBA" id="ARBA00024209"/>
    </source>
</evidence>
<evidence type="ECO:0000256" key="4">
    <source>
        <dbReference type="ARBA" id="ARBA00012483"/>
    </source>
</evidence>
<evidence type="ECO:0000256" key="15">
    <source>
        <dbReference type="SAM" id="MobiDB-lite"/>
    </source>
</evidence>
<reference evidence="20" key="3">
    <citation type="submission" date="2015-04" db="UniProtKB">
        <authorList>
            <consortium name="EnsemblPlants"/>
        </authorList>
    </citation>
    <scope>IDENTIFICATION</scope>
    <source>
        <strain evidence="20">cv. Jemalong A17</strain>
    </source>
</reference>
<evidence type="ECO:0000256" key="12">
    <source>
        <dbReference type="ARBA" id="ARBA00023136"/>
    </source>
</evidence>
<keyword evidence="12 16" id="KW-0472">Membrane</keyword>
<dbReference type="Gene3D" id="3.30.40.10">
    <property type="entry name" value="Zinc/RING finger domain, C3HC4 (zinc finger)"/>
    <property type="match status" value="1"/>
</dbReference>
<dbReference type="GO" id="GO:0016020">
    <property type="term" value="C:membrane"/>
    <property type="evidence" value="ECO:0007669"/>
    <property type="project" value="UniProtKB-SubCell"/>
</dbReference>
<protein>
    <recommendedName>
        <fullName evidence="4">RING-type E3 ubiquitin transferase</fullName>
        <ecNumber evidence="4">2.3.2.27</ecNumber>
    </recommendedName>
</protein>
<dbReference type="InterPro" id="IPR001841">
    <property type="entry name" value="Znf_RING"/>
</dbReference>
<keyword evidence="5" id="KW-0808">Transferase</keyword>
<dbReference type="EMBL" id="PSQE01000001">
    <property type="protein sequence ID" value="RHN80291.1"/>
    <property type="molecule type" value="Genomic_DNA"/>
</dbReference>
<dbReference type="EC" id="2.3.2.27" evidence="4"/>
<keyword evidence="7" id="KW-0479">Metal-binding</keyword>
<evidence type="ECO:0000256" key="16">
    <source>
        <dbReference type="SAM" id="Phobius"/>
    </source>
</evidence>
<dbReference type="PANTHER" id="PTHR46913">
    <property type="entry name" value="RING-H2 FINGER PROTEIN ATL16"/>
    <property type="match status" value="1"/>
</dbReference>
<feature type="compositionally biased region" description="Pro residues" evidence="15">
    <location>
        <begin position="227"/>
        <end position="237"/>
    </location>
</feature>
<evidence type="ECO:0000313" key="22">
    <source>
        <dbReference type="Proteomes" id="UP000265566"/>
    </source>
</evidence>
<evidence type="ECO:0000313" key="19">
    <source>
        <dbReference type="EMBL" id="RHN80291.1"/>
    </source>
</evidence>
<evidence type="ECO:0000256" key="1">
    <source>
        <dbReference type="ARBA" id="ARBA00000900"/>
    </source>
</evidence>
<name>A0A072VMQ3_MEDTR</name>
<dbReference type="GO" id="GO:0008270">
    <property type="term" value="F:zinc ion binding"/>
    <property type="evidence" value="ECO:0007669"/>
    <property type="project" value="UniProtKB-KW"/>
</dbReference>
<feature type="transmembrane region" description="Helical" evidence="16">
    <location>
        <begin position="38"/>
        <end position="61"/>
    </location>
</feature>
<dbReference type="FunFam" id="3.30.40.10:FF:000187">
    <property type="entry name" value="E3 ubiquitin-protein ligase ATL6"/>
    <property type="match status" value="1"/>
</dbReference>
<proteinExistence type="inferred from homology"/>
<evidence type="ECO:0000256" key="11">
    <source>
        <dbReference type="ARBA" id="ARBA00022989"/>
    </source>
</evidence>
<evidence type="ECO:0000256" key="10">
    <source>
        <dbReference type="ARBA" id="ARBA00022833"/>
    </source>
</evidence>
<dbReference type="SUPFAM" id="SSF57850">
    <property type="entry name" value="RING/U-box"/>
    <property type="match status" value="1"/>
</dbReference>
<feature type="domain" description="RING-type" evidence="17">
    <location>
        <begin position="131"/>
        <end position="173"/>
    </location>
</feature>
<comment type="similarity">
    <text evidence="13">Belongs to the RING-type zinc finger family. ATL subfamily.</text>
</comment>
<dbReference type="Gramene" id="rna4197">
    <property type="protein sequence ID" value="RHN80291.1"/>
    <property type="gene ID" value="gene4197"/>
</dbReference>
<reference evidence="18 21" key="1">
    <citation type="journal article" date="2011" name="Nature">
        <title>The Medicago genome provides insight into the evolution of rhizobial symbioses.</title>
        <authorList>
            <person name="Young N.D."/>
            <person name="Debelle F."/>
            <person name="Oldroyd G.E."/>
            <person name="Geurts R."/>
            <person name="Cannon S.B."/>
            <person name="Udvardi M.K."/>
            <person name="Benedito V.A."/>
            <person name="Mayer K.F."/>
            <person name="Gouzy J."/>
            <person name="Schoof H."/>
            <person name="Van de Peer Y."/>
            <person name="Proost S."/>
            <person name="Cook D.R."/>
            <person name="Meyers B.C."/>
            <person name="Spannagl M."/>
            <person name="Cheung F."/>
            <person name="De Mita S."/>
            <person name="Krishnakumar V."/>
            <person name="Gundlach H."/>
            <person name="Zhou S."/>
            <person name="Mudge J."/>
            <person name="Bharti A.K."/>
            <person name="Murray J.D."/>
            <person name="Naoumkina M.A."/>
            <person name="Rosen B."/>
            <person name="Silverstein K.A."/>
            <person name="Tang H."/>
            <person name="Rombauts S."/>
            <person name="Zhao P.X."/>
            <person name="Zhou P."/>
            <person name="Barbe V."/>
            <person name="Bardou P."/>
            <person name="Bechner M."/>
            <person name="Bellec A."/>
            <person name="Berger A."/>
            <person name="Berges H."/>
            <person name="Bidwell S."/>
            <person name="Bisseling T."/>
            <person name="Choisne N."/>
            <person name="Couloux A."/>
            <person name="Denny R."/>
            <person name="Deshpande S."/>
            <person name="Dai X."/>
            <person name="Doyle J.J."/>
            <person name="Dudez A.M."/>
            <person name="Farmer A.D."/>
            <person name="Fouteau S."/>
            <person name="Franken C."/>
            <person name="Gibelin C."/>
            <person name="Gish J."/>
            <person name="Goldstein S."/>
            <person name="Gonzalez A.J."/>
            <person name="Green P.J."/>
            <person name="Hallab A."/>
            <person name="Hartog M."/>
            <person name="Hua A."/>
            <person name="Humphray S.J."/>
            <person name="Jeong D.H."/>
            <person name="Jing Y."/>
            <person name="Jocker A."/>
            <person name="Kenton S.M."/>
            <person name="Kim D.J."/>
            <person name="Klee K."/>
            <person name="Lai H."/>
            <person name="Lang C."/>
            <person name="Lin S."/>
            <person name="Macmil S.L."/>
            <person name="Magdelenat G."/>
            <person name="Matthews L."/>
            <person name="McCorrison J."/>
            <person name="Monaghan E.L."/>
            <person name="Mun J.H."/>
            <person name="Najar F.Z."/>
            <person name="Nicholson C."/>
            <person name="Noirot C."/>
            <person name="O'Bleness M."/>
            <person name="Paule C.R."/>
            <person name="Poulain J."/>
            <person name="Prion F."/>
            <person name="Qin B."/>
            <person name="Qu C."/>
            <person name="Retzel E.F."/>
            <person name="Riddle C."/>
            <person name="Sallet E."/>
            <person name="Samain S."/>
            <person name="Samson N."/>
            <person name="Sanders I."/>
            <person name="Saurat O."/>
            <person name="Scarpelli C."/>
            <person name="Schiex T."/>
            <person name="Segurens B."/>
            <person name="Severin A.J."/>
            <person name="Sherrier D.J."/>
            <person name="Shi R."/>
            <person name="Sims S."/>
            <person name="Singer S.R."/>
            <person name="Sinharoy S."/>
            <person name="Sterck L."/>
            <person name="Viollet A."/>
            <person name="Wang B.B."/>
            <person name="Wang K."/>
            <person name="Wang M."/>
            <person name="Wang X."/>
            <person name="Warfsmann J."/>
            <person name="Weissenbach J."/>
            <person name="White D.D."/>
            <person name="White J.D."/>
            <person name="Wiley G.B."/>
            <person name="Wincker P."/>
            <person name="Xing Y."/>
            <person name="Yang L."/>
            <person name="Yao Z."/>
            <person name="Ying F."/>
            <person name="Zhai J."/>
            <person name="Zhou L."/>
            <person name="Zuber A."/>
            <person name="Denarie J."/>
            <person name="Dixon R.A."/>
            <person name="May G.D."/>
            <person name="Schwartz D.C."/>
            <person name="Rogers J."/>
            <person name="Quetier F."/>
            <person name="Town C.D."/>
            <person name="Roe B.A."/>
        </authorList>
    </citation>
    <scope>NUCLEOTIDE SEQUENCE [LARGE SCALE GENOMIC DNA]</scope>
    <source>
        <strain evidence="18">A17</strain>
        <strain evidence="20 21">cv. Jemalong A17</strain>
    </source>
</reference>
<evidence type="ECO:0000256" key="8">
    <source>
        <dbReference type="ARBA" id="ARBA00022771"/>
    </source>
</evidence>
<dbReference type="PROSITE" id="PS50089">
    <property type="entry name" value="ZF_RING_2"/>
    <property type="match status" value="1"/>
</dbReference>
<dbReference type="Pfam" id="PF13639">
    <property type="entry name" value="zf-RING_2"/>
    <property type="match status" value="1"/>
</dbReference>
<dbReference type="SMART" id="SM00184">
    <property type="entry name" value="RING"/>
    <property type="match status" value="1"/>
</dbReference>
<reference evidence="18 21" key="2">
    <citation type="journal article" date="2014" name="BMC Genomics">
        <title>An improved genome release (version Mt4.0) for the model legume Medicago truncatula.</title>
        <authorList>
            <person name="Tang H."/>
            <person name="Krishnakumar V."/>
            <person name="Bidwell S."/>
            <person name="Rosen B."/>
            <person name="Chan A."/>
            <person name="Zhou S."/>
            <person name="Gentzbittel L."/>
            <person name="Childs K.L."/>
            <person name="Yandell M."/>
            <person name="Gundlach H."/>
            <person name="Mayer K.F."/>
            <person name="Schwartz D.C."/>
            <person name="Town C.D."/>
        </authorList>
    </citation>
    <scope>GENOME REANNOTATION</scope>
    <source>
        <strain evidence="18">A17</strain>
        <strain evidence="20 21">cv. Jemalong A17</strain>
    </source>
</reference>
<keyword evidence="8 14" id="KW-0863">Zinc-finger</keyword>
<organism evidence="18 21">
    <name type="scientific">Medicago truncatula</name>
    <name type="common">Barrel medic</name>
    <name type="synonym">Medicago tribuloides</name>
    <dbReference type="NCBI Taxonomy" id="3880"/>
    <lineage>
        <taxon>Eukaryota</taxon>
        <taxon>Viridiplantae</taxon>
        <taxon>Streptophyta</taxon>
        <taxon>Embryophyta</taxon>
        <taxon>Tracheophyta</taxon>
        <taxon>Spermatophyta</taxon>
        <taxon>Magnoliopsida</taxon>
        <taxon>eudicotyledons</taxon>
        <taxon>Gunneridae</taxon>
        <taxon>Pentapetalae</taxon>
        <taxon>rosids</taxon>
        <taxon>fabids</taxon>
        <taxon>Fabales</taxon>
        <taxon>Fabaceae</taxon>
        <taxon>Papilionoideae</taxon>
        <taxon>50 kb inversion clade</taxon>
        <taxon>NPAAA clade</taxon>
        <taxon>Hologalegina</taxon>
        <taxon>IRL clade</taxon>
        <taxon>Trifolieae</taxon>
        <taxon>Medicago</taxon>
    </lineage>
</organism>
<keyword evidence="21" id="KW-1185">Reference proteome</keyword>
<evidence type="ECO:0000256" key="14">
    <source>
        <dbReference type="PROSITE-ProRule" id="PRU00175"/>
    </source>
</evidence>
<feature type="region of interest" description="Disordered" evidence="15">
    <location>
        <begin position="226"/>
        <end position="249"/>
    </location>
</feature>
<evidence type="ECO:0000256" key="7">
    <source>
        <dbReference type="ARBA" id="ARBA00022723"/>
    </source>
</evidence>
<gene>
    <name evidence="20" type="primary">25484424</name>
    <name evidence="18" type="ordered locus">MTR_1g074190</name>
    <name evidence="19" type="ORF">MtrunA17_Chr1g0186661</name>
</gene>
<dbReference type="Proteomes" id="UP000002051">
    <property type="component" value="Unassembled WGS sequence"/>
</dbReference>
<evidence type="ECO:0000313" key="20">
    <source>
        <dbReference type="EnsemblPlants" id="KEH42723"/>
    </source>
</evidence>
<dbReference type="GO" id="GO:0061630">
    <property type="term" value="F:ubiquitin protein ligase activity"/>
    <property type="evidence" value="ECO:0007669"/>
    <property type="project" value="UniProtKB-EC"/>
</dbReference>
<keyword evidence="6 16" id="KW-0812">Transmembrane</keyword>
<dbReference type="KEGG" id="mtr:25484424"/>
<reference evidence="19" key="5">
    <citation type="journal article" date="2018" name="Nat. Plants">
        <title>Whole-genome landscape of Medicago truncatula symbiotic genes.</title>
        <authorList>
            <person name="Pecrix Y."/>
            <person name="Gamas P."/>
            <person name="Carrere S."/>
        </authorList>
    </citation>
    <scope>NUCLEOTIDE SEQUENCE</scope>
    <source>
        <tissue evidence="19">Leaves</tissue>
    </source>
</reference>
<accession>A0A072VMQ3</accession>
<evidence type="ECO:0000313" key="18">
    <source>
        <dbReference type="EMBL" id="KEH42723.1"/>
    </source>
</evidence>
<comment type="pathway">
    <text evidence="3">Protein modification; protein ubiquitination.</text>
</comment>
<dbReference type="CDD" id="cd16461">
    <property type="entry name" value="RING-H2_EL5-like"/>
    <property type="match status" value="1"/>
</dbReference>